<dbReference type="EMBL" id="WMIG01000001">
    <property type="protein sequence ID" value="MTH58629.1"/>
    <property type="molecule type" value="Genomic_DNA"/>
</dbReference>
<evidence type="ECO:0000256" key="1">
    <source>
        <dbReference type="SAM" id="MobiDB-lite"/>
    </source>
</evidence>
<organism evidence="3 4">
    <name type="scientific">Paracoccus litorisediminis</name>
    <dbReference type="NCBI Taxonomy" id="2006130"/>
    <lineage>
        <taxon>Bacteria</taxon>
        <taxon>Pseudomonadati</taxon>
        <taxon>Pseudomonadota</taxon>
        <taxon>Alphaproteobacteria</taxon>
        <taxon>Rhodobacterales</taxon>
        <taxon>Paracoccaceae</taxon>
        <taxon>Paracoccus</taxon>
    </lineage>
</organism>
<comment type="caution">
    <text evidence="3">The sequence shown here is derived from an EMBL/GenBank/DDBJ whole genome shotgun (WGS) entry which is preliminary data.</text>
</comment>
<accession>A0A844HI20</accession>
<reference evidence="3 4" key="1">
    <citation type="submission" date="2019-11" db="EMBL/GenBank/DDBJ databases">
        <authorList>
            <person name="Dong K."/>
        </authorList>
    </citation>
    <scope>NUCLEOTIDE SEQUENCE [LARGE SCALE GENOMIC DNA]</scope>
    <source>
        <strain evidence="3 4">NBRC 112902</strain>
    </source>
</reference>
<proteinExistence type="predicted"/>
<evidence type="ECO:0000256" key="2">
    <source>
        <dbReference type="SAM" id="SignalP"/>
    </source>
</evidence>
<feature type="chain" id="PRO_5032633583" description="Lipoprotein" evidence="2">
    <location>
        <begin position="22"/>
        <end position="52"/>
    </location>
</feature>
<gene>
    <name evidence="3" type="ORF">GL300_05330</name>
</gene>
<dbReference type="RefSeq" id="WP_155038493.1">
    <property type="nucleotide sequence ID" value="NZ_JBHGCD010000001.1"/>
</dbReference>
<protein>
    <recommendedName>
        <fullName evidence="5">Lipoprotein</fullName>
    </recommendedName>
</protein>
<evidence type="ECO:0000313" key="3">
    <source>
        <dbReference type="EMBL" id="MTH58629.1"/>
    </source>
</evidence>
<keyword evidence="2" id="KW-0732">Signal</keyword>
<feature type="region of interest" description="Disordered" evidence="1">
    <location>
        <begin position="28"/>
        <end position="52"/>
    </location>
</feature>
<name>A0A844HI20_9RHOB</name>
<evidence type="ECO:0008006" key="5">
    <source>
        <dbReference type="Google" id="ProtNLM"/>
    </source>
</evidence>
<keyword evidence="4" id="KW-1185">Reference proteome</keyword>
<dbReference type="Proteomes" id="UP000449846">
    <property type="component" value="Unassembled WGS sequence"/>
</dbReference>
<sequence length="52" mass="5338">MTKIIAAAAMILSVAALPLSACPYSKTKTDTTASTTTAPDGTTIILRPRTNS</sequence>
<feature type="compositionally biased region" description="Low complexity" evidence="1">
    <location>
        <begin position="30"/>
        <end position="43"/>
    </location>
</feature>
<feature type="signal peptide" evidence="2">
    <location>
        <begin position="1"/>
        <end position="21"/>
    </location>
</feature>
<dbReference type="AlphaFoldDB" id="A0A844HI20"/>
<evidence type="ECO:0000313" key="4">
    <source>
        <dbReference type="Proteomes" id="UP000449846"/>
    </source>
</evidence>